<keyword evidence="4" id="KW-1185">Reference proteome</keyword>
<dbReference type="Proteomes" id="UP000252015">
    <property type="component" value="Unassembled WGS sequence"/>
</dbReference>
<sequence>MRRLLLAAALILTAGCGAQTPDYQSIWTTTTTTTTPTTTEEQVPFAQYLRTNSIGEEQVAPDSLPDLTVSMPIPPGWSKHTPPNMPPATVVITKGDDLYPNAMLNVFQLHGDFDPREVVKHADADVLMSSNFKKLDGSDADFHGFPSSMIQGTFDLTGKRLHTFNRAVIATGSPPANQRYLVEFSVTSLAEQAVEESGDIEAIINGFTVAAK</sequence>
<dbReference type="Gene3D" id="3.40.1000.10">
    <property type="entry name" value="Mog1/PsbP, alpha/beta/alpha sandwich"/>
    <property type="match status" value="1"/>
</dbReference>
<evidence type="ECO:0000313" key="4">
    <source>
        <dbReference type="Proteomes" id="UP000252015"/>
    </source>
</evidence>
<dbReference type="AlphaFoldDB" id="A0A1E3THZ1"/>
<dbReference type="RefSeq" id="WP_069396113.1">
    <property type="nucleotide sequence ID" value="NZ_JACKUN010000025.1"/>
</dbReference>
<feature type="chain" id="PRO_5038946342" evidence="2">
    <location>
        <begin position="19"/>
        <end position="212"/>
    </location>
</feature>
<proteinExistence type="predicted"/>
<dbReference type="EMBL" id="UEGW01000001">
    <property type="protein sequence ID" value="SRX93911.1"/>
    <property type="molecule type" value="Genomic_DNA"/>
</dbReference>
<dbReference type="PROSITE" id="PS51257">
    <property type="entry name" value="PROKAR_LIPOPROTEIN"/>
    <property type="match status" value="1"/>
</dbReference>
<feature type="signal peptide" evidence="2">
    <location>
        <begin position="1"/>
        <end position="18"/>
    </location>
</feature>
<name>A0A1E3THZ1_MYCSH</name>
<dbReference type="STRING" id="29313.BHQ16_11115"/>
<dbReference type="Pfam" id="PF10738">
    <property type="entry name" value="Lpp-LpqN"/>
    <property type="match status" value="1"/>
</dbReference>
<evidence type="ECO:0000256" key="2">
    <source>
        <dbReference type="SAM" id="SignalP"/>
    </source>
</evidence>
<accession>A0A1E3THZ1</accession>
<dbReference type="InterPro" id="IPR019674">
    <property type="entry name" value="Lipoprotein_LpqN/LpqT-like"/>
</dbReference>
<evidence type="ECO:0000256" key="1">
    <source>
        <dbReference type="ARBA" id="ARBA00022729"/>
    </source>
</evidence>
<organism evidence="3 4">
    <name type="scientific">Mycobacterium shimoidei</name>
    <dbReference type="NCBI Taxonomy" id="29313"/>
    <lineage>
        <taxon>Bacteria</taxon>
        <taxon>Bacillati</taxon>
        <taxon>Actinomycetota</taxon>
        <taxon>Actinomycetes</taxon>
        <taxon>Mycobacteriales</taxon>
        <taxon>Mycobacteriaceae</taxon>
        <taxon>Mycobacterium</taxon>
    </lineage>
</organism>
<gene>
    <name evidence="3" type="primary">lpqT</name>
    <name evidence="3" type="ORF">MSP7336_02156</name>
</gene>
<reference evidence="3 4" key="1">
    <citation type="submission" date="2018-05" db="EMBL/GenBank/DDBJ databases">
        <authorList>
            <consortium name="IHU Genomes"/>
        </authorList>
    </citation>
    <scope>NUCLEOTIDE SEQUENCE [LARGE SCALE GENOMIC DNA]</scope>
    <source>
        <strain evidence="3 4">P7336</strain>
    </source>
</reference>
<evidence type="ECO:0000313" key="3">
    <source>
        <dbReference type="EMBL" id="SRX93911.1"/>
    </source>
</evidence>
<keyword evidence="3" id="KW-0449">Lipoprotein</keyword>
<protein>
    <submittedName>
        <fullName evidence="3">Lipoprotein LpqT</fullName>
    </submittedName>
</protein>
<keyword evidence="1 2" id="KW-0732">Signal</keyword>
<dbReference type="OrthoDB" id="4749152at2"/>